<gene>
    <name evidence="2" type="ORF">KEF85_08870</name>
</gene>
<dbReference type="PANTHER" id="PTHR30024:SF48">
    <property type="entry name" value="ABC TRANSPORTER SUBSTRATE-BINDING PROTEIN"/>
    <property type="match status" value="1"/>
</dbReference>
<dbReference type="PANTHER" id="PTHR30024">
    <property type="entry name" value="ALIPHATIC SULFONATES-BINDING PROTEIN-RELATED"/>
    <property type="match status" value="1"/>
</dbReference>
<evidence type="ECO:0000313" key="3">
    <source>
        <dbReference type="Proteomes" id="UP000676649"/>
    </source>
</evidence>
<dbReference type="Pfam" id="PF09084">
    <property type="entry name" value="NMT1"/>
    <property type="match status" value="1"/>
</dbReference>
<reference evidence="2" key="1">
    <citation type="submission" date="2021-04" db="EMBL/GenBank/DDBJ databases">
        <title>Draft genome sequence data of methanotrophic Methylovulum sp. strain S1L and Methylomonas sp. strain S2AM isolated from boreal lake water columns.</title>
        <authorList>
            <person name="Rissanen A.J."/>
            <person name="Mangayil R."/>
            <person name="Svenning M.M."/>
            <person name="Khanongnuch R."/>
        </authorList>
    </citation>
    <scope>NUCLEOTIDE SEQUENCE</scope>
    <source>
        <strain evidence="2">S2AM</strain>
    </source>
</reference>
<organism evidence="2 3">
    <name type="scientific">Methylomonas paludis</name>
    <dbReference type="NCBI Taxonomy" id="1173101"/>
    <lineage>
        <taxon>Bacteria</taxon>
        <taxon>Pseudomonadati</taxon>
        <taxon>Pseudomonadota</taxon>
        <taxon>Gammaproteobacteria</taxon>
        <taxon>Methylococcales</taxon>
        <taxon>Methylococcaceae</taxon>
        <taxon>Methylomonas</taxon>
    </lineage>
</organism>
<dbReference type="KEGG" id="mpad:KEF85_08870"/>
<sequence>MKLPFLLVFFTLCYTNLTLAGDKPLIRIGLMASGTLGWEIAALQNEGLLADSEFRLETQTLANQQAGKVALQAGSVDIIVSDWIWVSGMRAEGADYTFYPFSSTAGGLIVPANSEIKTLADLKSKKLGIAGGELDKNWLLLQELGQQQGLDLNAGVQKVYAAPPLLNQQLAEQRIDALLTYWQFAARLETQGYRQLLSGEEIIKQLGIKETVPSLGYVFKQSWANQNLSAWQNFLTLADQARNKLCTSDQAWQKIANTFAAGDDINQPLLRERYCQGRVQEWGPANQAAAQQLYRLLHGLAGNKLTAGHPELQAGTFWLGR</sequence>
<accession>A0A975MKX7</accession>
<evidence type="ECO:0000259" key="1">
    <source>
        <dbReference type="Pfam" id="PF09084"/>
    </source>
</evidence>
<proteinExistence type="predicted"/>
<evidence type="ECO:0000313" key="2">
    <source>
        <dbReference type="EMBL" id="QWF69494.1"/>
    </source>
</evidence>
<dbReference type="RefSeq" id="WP_215579561.1">
    <property type="nucleotide sequence ID" value="NZ_CP073754.1"/>
</dbReference>
<dbReference type="AlphaFoldDB" id="A0A975MKX7"/>
<dbReference type="Proteomes" id="UP000676649">
    <property type="component" value="Chromosome"/>
</dbReference>
<feature type="domain" description="SsuA/THI5-like" evidence="1">
    <location>
        <begin position="101"/>
        <end position="241"/>
    </location>
</feature>
<dbReference type="SUPFAM" id="SSF53850">
    <property type="entry name" value="Periplasmic binding protein-like II"/>
    <property type="match status" value="1"/>
</dbReference>
<protein>
    <submittedName>
        <fullName evidence="2">ABC transporter substrate-binding protein</fullName>
    </submittedName>
</protein>
<name>A0A975MKX7_9GAMM</name>
<dbReference type="Gene3D" id="3.40.190.10">
    <property type="entry name" value="Periplasmic binding protein-like II"/>
    <property type="match status" value="2"/>
</dbReference>
<keyword evidence="3" id="KW-1185">Reference proteome</keyword>
<dbReference type="EMBL" id="CP073754">
    <property type="protein sequence ID" value="QWF69494.1"/>
    <property type="molecule type" value="Genomic_DNA"/>
</dbReference>
<dbReference type="InterPro" id="IPR015168">
    <property type="entry name" value="SsuA/THI5"/>
</dbReference>